<keyword evidence="5" id="KW-1185">Reference proteome</keyword>
<evidence type="ECO:0000256" key="2">
    <source>
        <dbReference type="SAM" id="MobiDB-lite"/>
    </source>
</evidence>
<dbReference type="AlphaFoldDB" id="A0A8S3W8A4"/>
<dbReference type="InterPro" id="IPR041588">
    <property type="entry name" value="Integrase_H2C2"/>
</dbReference>
<protein>
    <submittedName>
        <fullName evidence="4">(apollo) hypothetical protein</fullName>
    </submittedName>
</protein>
<evidence type="ECO:0000313" key="5">
    <source>
        <dbReference type="Proteomes" id="UP000691718"/>
    </source>
</evidence>
<proteinExistence type="predicted"/>
<dbReference type="EMBL" id="CAJQZP010000200">
    <property type="protein sequence ID" value="CAG4945194.1"/>
    <property type="molecule type" value="Genomic_DNA"/>
</dbReference>
<dbReference type="PANTHER" id="PTHR45823">
    <property type="entry name" value="T-SNARE COILED-COIL HOMOLOGY DOMAIN-CONTAINING PROTEIN"/>
    <property type="match status" value="1"/>
</dbReference>
<dbReference type="Proteomes" id="UP000691718">
    <property type="component" value="Unassembled WGS sequence"/>
</dbReference>
<comment type="caution">
    <text evidence="4">The sequence shown here is derived from an EMBL/GenBank/DDBJ whole genome shotgun (WGS) entry which is preliminary data.</text>
</comment>
<feature type="region of interest" description="Disordered" evidence="2">
    <location>
        <begin position="272"/>
        <end position="298"/>
    </location>
</feature>
<gene>
    <name evidence="4" type="ORF">PAPOLLO_LOCUS3035</name>
</gene>
<name>A0A8S3W8A4_PARAO</name>
<feature type="domain" description="Integrase zinc-binding" evidence="3">
    <location>
        <begin position="430"/>
        <end position="485"/>
    </location>
</feature>
<evidence type="ECO:0000259" key="3">
    <source>
        <dbReference type="Pfam" id="PF17921"/>
    </source>
</evidence>
<feature type="coiled-coil region" evidence="1">
    <location>
        <begin position="155"/>
        <end position="182"/>
    </location>
</feature>
<feature type="coiled-coil region" evidence="1">
    <location>
        <begin position="15"/>
        <end position="56"/>
    </location>
</feature>
<feature type="compositionally biased region" description="Basic and acidic residues" evidence="2">
    <location>
        <begin position="277"/>
        <end position="287"/>
    </location>
</feature>
<evidence type="ECO:0000313" key="4">
    <source>
        <dbReference type="EMBL" id="CAG4945194.1"/>
    </source>
</evidence>
<dbReference type="FunFam" id="1.10.340.70:FF:000001">
    <property type="entry name" value="Retrovirus-related Pol polyprotein from transposon gypsy-like Protein"/>
    <property type="match status" value="1"/>
</dbReference>
<dbReference type="PANTHER" id="PTHR45823:SF1">
    <property type="entry name" value="T-SNARE COILED-COIL HOMOLOGY DOMAIN-CONTAINING PROTEIN"/>
    <property type="match status" value="1"/>
</dbReference>
<feature type="compositionally biased region" description="Polar residues" evidence="2">
    <location>
        <begin position="288"/>
        <end position="298"/>
    </location>
</feature>
<evidence type="ECO:0000256" key="1">
    <source>
        <dbReference type="SAM" id="Coils"/>
    </source>
</evidence>
<organism evidence="4 5">
    <name type="scientific">Parnassius apollo</name>
    <name type="common">Apollo butterfly</name>
    <name type="synonym">Papilio apollo</name>
    <dbReference type="NCBI Taxonomy" id="110799"/>
    <lineage>
        <taxon>Eukaryota</taxon>
        <taxon>Metazoa</taxon>
        <taxon>Ecdysozoa</taxon>
        <taxon>Arthropoda</taxon>
        <taxon>Hexapoda</taxon>
        <taxon>Insecta</taxon>
        <taxon>Pterygota</taxon>
        <taxon>Neoptera</taxon>
        <taxon>Endopterygota</taxon>
        <taxon>Lepidoptera</taxon>
        <taxon>Glossata</taxon>
        <taxon>Ditrysia</taxon>
        <taxon>Papilionoidea</taxon>
        <taxon>Papilionidae</taxon>
        <taxon>Parnassiinae</taxon>
        <taxon>Parnassini</taxon>
        <taxon>Parnassius</taxon>
        <taxon>Parnassius</taxon>
    </lineage>
</organism>
<reference evidence="4" key="1">
    <citation type="submission" date="2021-04" db="EMBL/GenBank/DDBJ databases">
        <authorList>
            <person name="Tunstrom K."/>
        </authorList>
    </citation>
    <scope>NUCLEOTIDE SEQUENCE</scope>
</reference>
<keyword evidence="1" id="KW-0175">Coiled coil</keyword>
<sequence>MLLMKDLHATFGKEIREVKDKVAQHENRLSEAETRIDQVNNRVDNVMADMRKSLDELKLGEGNTAPVVATTPSLRGFKVPPFDGTSSWSAYKIQFEAVMKANGWNNSQAMTALTLGLRDQALTVLEALGEEVTYEQLLEALEARYGDAHLEHVFRAQLKDRVQRINENLQQWALEVEKLVRKAYRSVPALIEGNLVQTFIDGIRDLEVRAAVRLGHHETLKNALAHALEVEAVRQDHRSHRVREVAAATVRDRNKGYSPRCYGCGERGHLRSSYPEHTLRREGERSQKGSAANSTAQQQQEYDFTIRHCSGKSHGNADALSRRPCPEDCNHCSRQESKEVVSVRMLRKDHLSNGWKDNLRHAQQEDPDIKPILGWMKARATKPKWRDVSAMSSTTKSYWAQWDSLLIQDGVLCRKWDNGRRDSCRLQMVVPKAKVPNVLQLCHNGRSRVHLGVKRNLLKVREQFYWVHYRDDVEDWCRTCTSCAAERGPLTRSRGALKLYNVGAP</sequence>
<dbReference type="Pfam" id="PF17921">
    <property type="entry name" value="Integrase_H2C2"/>
    <property type="match status" value="1"/>
</dbReference>
<accession>A0A8S3W8A4</accession>
<dbReference type="OrthoDB" id="425619at2759"/>